<gene>
    <name evidence="2" type="ORF">SAMN05216521_105522</name>
</gene>
<comment type="caution">
    <text evidence="2">The sequence shown here is derived from an EMBL/GenBank/DDBJ whole genome shotgun (WGS) entry which is preliminary data.</text>
</comment>
<sequence length="76" mass="9245">MFPIHISLHPVFYIFFHFFINFRFYVATVSKIVFLFDYLYQIILFFSLLPFPSSYLLVFRYSNGVTPYRSLNARLK</sequence>
<feature type="transmembrane region" description="Helical" evidence="1">
    <location>
        <begin position="38"/>
        <end position="58"/>
    </location>
</feature>
<protein>
    <submittedName>
        <fullName evidence="2">Uncharacterized protein</fullName>
    </submittedName>
</protein>
<proteinExistence type="predicted"/>
<evidence type="ECO:0000313" key="3">
    <source>
        <dbReference type="Proteomes" id="UP000182121"/>
    </source>
</evidence>
<reference evidence="2 3" key="1">
    <citation type="submission" date="2016-10" db="EMBL/GenBank/DDBJ databases">
        <authorList>
            <person name="Varghese N."/>
            <person name="Submissions S."/>
        </authorList>
    </citation>
    <scope>NUCLEOTIDE SEQUENCE [LARGE SCALE GENOMIC DNA]</scope>
    <source>
        <strain evidence="2 3">NLAE-zl-C196</strain>
    </source>
</reference>
<keyword evidence="1" id="KW-0812">Transmembrane</keyword>
<name>A0A1I0JFZ9_9FIRM</name>
<dbReference type="AlphaFoldDB" id="A0A1I0JFZ9"/>
<dbReference type="Proteomes" id="UP000182121">
    <property type="component" value="Unassembled WGS sequence"/>
</dbReference>
<evidence type="ECO:0000256" key="1">
    <source>
        <dbReference type="SAM" id="Phobius"/>
    </source>
</evidence>
<feature type="transmembrane region" description="Helical" evidence="1">
    <location>
        <begin position="6"/>
        <end position="26"/>
    </location>
</feature>
<accession>A0A1I0JFZ9</accession>
<organism evidence="2 3">
    <name type="scientific">Enterocloster clostridioformis</name>
    <dbReference type="NCBI Taxonomy" id="1531"/>
    <lineage>
        <taxon>Bacteria</taxon>
        <taxon>Bacillati</taxon>
        <taxon>Bacillota</taxon>
        <taxon>Clostridia</taxon>
        <taxon>Lachnospirales</taxon>
        <taxon>Lachnospiraceae</taxon>
        <taxon>Enterocloster</taxon>
    </lineage>
</organism>
<keyword evidence="1" id="KW-1133">Transmembrane helix</keyword>
<evidence type="ECO:0000313" key="2">
    <source>
        <dbReference type="EMBL" id="SEU08210.1"/>
    </source>
</evidence>
<dbReference type="EMBL" id="FOIO01000055">
    <property type="protein sequence ID" value="SEU08210.1"/>
    <property type="molecule type" value="Genomic_DNA"/>
</dbReference>
<keyword evidence="1" id="KW-0472">Membrane</keyword>